<dbReference type="EMBL" id="PKPP01000146">
    <property type="protein sequence ID" value="PWA97061.1"/>
    <property type="molecule type" value="Genomic_DNA"/>
</dbReference>
<dbReference type="SUPFAM" id="SSF47699">
    <property type="entry name" value="Bifunctional inhibitor/lipid-transfer protein/seed storage 2S albumin"/>
    <property type="match status" value="1"/>
</dbReference>
<dbReference type="AlphaFoldDB" id="A0A2U1QGC3"/>
<dbReference type="InterPro" id="IPR036312">
    <property type="entry name" value="Bifun_inhib/LTP/seed_sf"/>
</dbReference>
<keyword evidence="3" id="KW-1185">Reference proteome</keyword>
<organism evidence="2 3">
    <name type="scientific">Artemisia annua</name>
    <name type="common">Sweet wormwood</name>
    <dbReference type="NCBI Taxonomy" id="35608"/>
    <lineage>
        <taxon>Eukaryota</taxon>
        <taxon>Viridiplantae</taxon>
        <taxon>Streptophyta</taxon>
        <taxon>Embryophyta</taxon>
        <taxon>Tracheophyta</taxon>
        <taxon>Spermatophyta</taxon>
        <taxon>Magnoliopsida</taxon>
        <taxon>eudicotyledons</taxon>
        <taxon>Gunneridae</taxon>
        <taxon>Pentapetalae</taxon>
        <taxon>asterids</taxon>
        <taxon>campanulids</taxon>
        <taxon>Asterales</taxon>
        <taxon>Asteraceae</taxon>
        <taxon>Asteroideae</taxon>
        <taxon>Anthemideae</taxon>
        <taxon>Artemisiinae</taxon>
        <taxon>Artemisia</taxon>
    </lineage>
</organism>
<gene>
    <name evidence="2" type="ORF">CTI12_AA033070</name>
</gene>
<keyword evidence="1" id="KW-0732">Signal</keyword>
<evidence type="ECO:0000313" key="3">
    <source>
        <dbReference type="Proteomes" id="UP000245207"/>
    </source>
</evidence>
<evidence type="ECO:0008006" key="4">
    <source>
        <dbReference type="Google" id="ProtNLM"/>
    </source>
</evidence>
<dbReference type="Proteomes" id="UP000245207">
    <property type="component" value="Unassembled WGS sequence"/>
</dbReference>
<evidence type="ECO:0000256" key="1">
    <source>
        <dbReference type="SAM" id="SignalP"/>
    </source>
</evidence>
<proteinExistence type="predicted"/>
<feature type="signal peptide" evidence="1">
    <location>
        <begin position="1"/>
        <end position="23"/>
    </location>
</feature>
<name>A0A2U1QGC3_ARTAN</name>
<feature type="chain" id="PRO_5015538175" description="Bifunctional inhibitor/plant lipid transfer protein/seed storage helical domain-containing protein" evidence="1">
    <location>
        <begin position="24"/>
        <end position="84"/>
    </location>
</feature>
<accession>A0A2U1QGC3</accession>
<dbReference type="Gene3D" id="1.10.110.10">
    <property type="entry name" value="Plant lipid-transfer and hydrophobic proteins"/>
    <property type="match status" value="1"/>
</dbReference>
<comment type="caution">
    <text evidence="2">The sequence shown here is derived from an EMBL/GenBank/DDBJ whole genome shotgun (WGS) entry which is preliminary data.</text>
</comment>
<evidence type="ECO:0000313" key="2">
    <source>
        <dbReference type="EMBL" id="PWA97061.1"/>
    </source>
</evidence>
<protein>
    <recommendedName>
        <fullName evidence="4">Bifunctional inhibitor/plant lipid transfer protein/seed storage helical domain-containing protein</fullName>
    </recommendedName>
</protein>
<reference evidence="2 3" key="1">
    <citation type="journal article" date="2018" name="Mol. Plant">
        <title>The genome of Artemisia annua provides insight into the evolution of Asteraceae family and artemisinin biosynthesis.</title>
        <authorList>
            <person name="Shen Q."/>
            <person name="Zhang L."/>
            <person name="Liao Z."/>
            <person name="Wang S."/>
            <person name="Yan T."/>
            <person name="Shi P."/>
            <person name="Liu M."/>
            <person name="Fu X."/>
            <person name="Pan Q."/>
            <person name="Wang Y."/>
            <person name="Lv Z."/>
            <person name="Lu X."/>
            <person name="Zhang F."/>
            <person name="Jiang W."/>
            <person name="Ma Y."/>
            <person name="Chen M."/>
            <person name="Hao X."/>
            <person name="Li L."/>
            <person name="Tang Y."/>
            <person name="Lv G."/>
            <person name="Zhou Y."/>
            <person name="Sun X."/>
            <person name="Brodelius P.E."/>
            <person name="Rose J.K.C."/>
            <person name="Tang K."/>
        </authorList>
    </citation>
    <scope>NUCLEOTIDE SEQUENCE [LARGE SCALE GENOMIC DNA]</scope>
    <source>
        <strain evidence="3">cv. Huhao1</strain>
        <tissue evidence="2">Leaf</tissue>
    </source>
</reference>
<sequence>MKFSGILVISMVMMMLLTCKVQSCDNVDIASCAPSINNPSIPASADCCKALDQHRSCLCFYQETYRNIRDVVDPICFKWNPRCV</sequence>